<dbReference type="CDD" id="cd00211">
    <property type="entry name" value="PTS_IIA_fru"/>
    <property type="match status" value="1"/>
</dbReference>
<gene>
    <name evidence="2" type="ORF">MOV92_05775</name>
</gene>
<dbReference type="InterPro" id="IPR051541">
    <property type="entry name" value="PTS_SugarTrans_NitroReg"/>
</dbReference>
<protein>
    <submittedName>
        <fullName evidence="2">PTS sugar transporter subunit IIA</fullName>
    </submittedName>
</protein>
<keyword evidence="2" id="KW-0813">Transport</keyword>
<dbReference type="PANTHER" id="PTHR47738">
    <property type="entry name" value="PTS SYSTEM FRUCTOSE-LIKE EIIA COMPONENT-RELATED"/>
    <property type="match status" value="1"/>
</dbReference>
<keyword evidence="3" id="KW-1185">Reference proteome</keyword>
<dbReference type="PROSITE" id="PS51094">
    <property type="entry name" value="PTS_EIIA_TYPE_2"/>
    <property type="match status" value="1"/>
</dbReference>
<evidence type="ECO:0000313" key="2">
    <source>
        <dbReference type="EMBL" id="UNP30761.1"/>
    </source>
</evidence>
<evidence type="ECO:0000313" key="3">
    <source>
        <dbReference type="Proteomes" id="UP000829194"/>
    </source>
</evidence>
<name>A0ABY3XGL5_9GAMM</name>
<dbReference type="SUPFAM" id="SSF55804">
    <property type="entry name" value="Phoshotransferase/anion transport protein"/>
    <property type="match status" value="1"/>
</dbReference>
<accession>A0ABY3XGL5</accession>
<keyword evidence="2" id="KW-0762">Sugar transport</keyword>
<dbReference type="EMBL" id="CP093547">
    <property type="protein sequence ID" value="UNP30761.1"/>
    <property type="molecule type" value="Genomic_DNA"/>
</dbReference>
<proteinExistence type="predicted"/>
<reference evidence="2 3" key="1">
    <citation type="submission" date="2022-03" db="EMBL/GenBank/DDBJ databases">
        <title>Complete genome sequence of Lysobacter capsici VKM B-2533 and Lysobacter gummosus 10.1.1, promising sources of lytic agents.</title>
        <authorList>
            <person name="Tarlachkov S.V."/>
            <person name="Kudryakova I.V."/>
            <person name="Afoshin A.S."/>
            <person name="Leontyevskaya E.A."/>
            <person name="Leontyevskaya N.V."/>
        </authorList>
    </citation>
    <scope>NUCLEOTIDE SEQUENCE [LARGE SCALE GENOMIC DNA]</scope>
    <source>
        <strain evidence="2 3">10.1.1</strain>
    </source>
</reference>
<dbReference type="PROSITE" id="PS00372">
    <property type="entry name" value="PTS_EIIA_TYPE_2_HIS"/>
    <property type="match status" value="1"/>
</dbReference>
<dbReference type="InterPro" id="IPR002178">
    <property type="entry name" value="PTS_EIIA_type-2_dom"/>
</dbReference>
<dbReference type="InterPro" id="IPR016152">
    <property type="entry name" value="PTrfase/Anion_transptr"/>
</dbReference>
<dbReference type="Pfam" id="PF00359">
    <property type="entry name" value="PTS_EIIA_2"/>
    <property type="match status" value="1"/>
</dbReference>
<dbReference type="Proteomes" id="UP000829194">
    <property type="component" value="Chromosome"/>
</dbReference>
<sequence length="154" mass="16666">MPLYELLSAERVAILVEPGDRNAVLETAARMLSEGSPLVTAALSAGLQEREKLASTAIGYGVAIPHGRSPLFESSRGVFLRLAQPVDFGASDGQPVDLVLAMAVPEHHVQQHLQLLAELAERFADAGFRERLRSAPNVAELSYRLLDHCRRSAA</sequence>
<dbReference type="Gene3D" id="3.40.930.10">
    <property type="entry name" value="Mannitol-specific EII, Chain A"/>
    <property type="match status" value="1"/>
</dbReference>
<dbReference type="RefSeq" id="WP_057941954.1">
    <property type="nucleotide sequence ID" value="NZ_CP011131.1"/>
</dbReference>
<dbReference type="PANTHER" id="PTHR47738:SF1">
    <property type="entry name" value="NITROGEN REGULATORY PROTEIN"/>
    <property type="match status" value="1"/>
</dbReference>
<evidence type="ECO:0000259" key="1">
    <source>
        <dbReference type="PROSITE" id="PS51094"/>
    </source>
</evidence>
<feature type="domain" description="PTS EIIA type-2" evidence="1">
    <location>
        <begin position="5"/>
        <end position="149"/>
    </location>
</feature>
<organism evidence="2 3">
    <name type="scientific">Lysobacter gummosus</name>
    <dbReference type="NCBI Taxonomy" id="262324"/>
    <lineage>
        <taxon>Bacteria</taxon>
        <taxon>Pseudomonadati</taxon>
        <taxon>Pseudomonadota</taxon>
        <taxon>Gammaproteobacteria</taxon>
        <taxon>Lysobacterales</taxon>
        <taxon>Lysobacteraceae</taxon>
        <taxon>Lysobacter</taxon>
    </lineage>
</organism>